<dbReference type="Pfam" id="PF00394">
    <property type="entry name" value="Cu-oxidase"/>
    <property type="match status" value="1"/>
</dbReference>
<keyword evidence="3" id="KW-0560">Oxidoreductase</keyword>
<dbReference type="Gene3D" id="2.60.40.420">
    <property type="entry name" value="Cupredoxins - blue copper proteins"/>
    <property type="match status" value="3"/>
</dbReference>
<keyword evidence="2" id="KW-0479">Metal-binding</keyword>
<sequence>MISIDDASCLNDELRNDASLSNPLECARTCQDGQTKTCYYKFVIERYPVNGKACDSCMPNITNTLCPNCQCVPGDGIQRMALTVNRMIPGPTVQVCKGDYVVVDVVNQMPSDSVTVHWHGIFQNGSPHQDGVPHLTQCPILMHNTFRYQFYANNSGTHLWHAHTALQKLDGIFGSFIVRDPPEHDPHSHLYDFDLANHVILMNDWFPEESISRFPGRRAGLIRQHAESILINGKGRYADRTGATTNISAEVITVEANKRYRFRLINSICTVCPGQFTIEGHKLTVIATDGQPIKPVVVDSIISLAGERYDFIVTTNQKPGAFWIQVRALDECVENSVQQLAVLQYEGAVRTPKTEEPTYFHPLPSKVTLDVAGIGCFNSAPGQVCISEVTQAVPVDPIILKEPDVKLVLPIGVHNYEDEEIFTPNTYNNFLVPSPRKTVTMWMNNISSLSPPAPPLTQLEDIPAGHICNADNLPPKCNSTSVCPCIHVIKIPLNAVVEVALIDEFDVPMLRHPFHLHGYAFHVVGMGQPLGPMGKGARKLTAEYFKYLDERNQLKRNLISPPGKDTIPIPNNGYTIFRFRADNPGFWIFHCHELFHVMGGMELTFQVGEVTDFPKAPENFPRCGNFRPKIRV</sequence>
<evidence type="ECO:0000259" key="4">
    <source>
        <dbReference type="Pfam" id="PF00394"/>
    </source>
</evidence>
<evidence type="ECO:0000313" key="7">
    <source>
        <dbReference type="EMBL" id="CAL7936373.1"/>
    </source>
</evidence>
<comment type="caution">
    <text evidence="7">The sequence shown here is derived from an EMBL/GenBank/DDBJ whole genome shotgun (WGS) entry which is preliminary data.</text>
</comment>
<evidence type="ECO:0000256" key="3">
    <source>
        <dbReference type="ARBA" id="ARBA00023002"/>
    </source>
</evidence>
<dbReference type="InterPro" id="IPR011706">
    <property type="entry name" value="Cu-oxidase_C"/>
</dbReference>
<organism evidence="7 8">
    <name type="scientific">Xylocopa violacea</name>
    <name type="common">Violet carpenter bee</name>
    <name type="synonym">Apis violacea</name>
    <dbReference type="NCBI Taxonomy" id="135666"/>
    <lineage>
        <taxon>Eukaryota</taxon>
        <taxon>Metazoa</taxon>
        <taxon>Ecdysozoa</taxon>
        <taxon>Arthropoda</taxon>
        <taxon>Hexapoda</taxon>
        <taxon>Insecta</taxon>
        <taxon>Pterygota</taxon>
        <taxon>Neoptera</taxon>
        <taxon>Endopterygota</taxon>
        <taxon>Hymenoptera</taxon>
        <taxon>Apocrita</taxon>
        <taxon>Aculeata</taxon>
        <taxon>Apoidea</taxon>
        <taxon>Anthophila</taxon>
        <taxon>Apidae</taxon>
        <taxon>Xylocopa</taxon>
        <taxon>Xylocopa</taxon>
    </lineage>
</organism>
<dbReference type="PANTHER" id="PTHR11709">
    <property type="entry name" value="MULTI-COPPER OXIDASE"/>
    <property type="match status" value="1"/>
</dbReference>
<dbReference type="CDD" id="cd13884">
    <property type="entry name" value="CuRO_2_tcLCC_insect_like"/>
    <property type="match status" value="1"/>
</dbReference>
<dbReference type="SUPFAM" id="SSF49503">
    <property type="entry name" value="Cupredoxins"/>
    <property type="match status" value="3"/>
</dbReference>
<feature type="domain" description="Plastocyanin-like" evidence="4">
    <location>
        <begin position="198"/>
        <end position="348"/>
    </location>
</feature>
<dbReference type="Pfam" id="PF07731">
    <property type="entry name" value="Cu-oxidase_2"/>
    <property type="match status" value="1"/>
</dbReference>
<accession>A0ABP1N5X2</accession>
<evidence type="ECO:0000259" key="6">
    <source>
        <dbReference type="Pfam" id="PF07732"/>
    </source>
</evidence>
<name>A0ABP1N5X2_XYLVO</name>
<proteinExistence type="inferred from homology"/>
<dbReference type="CDD" id="cd13905">
    <property type="entry name" value="CuRO_3_tcLLC2_insect_like"/>
    <property type="match status" value="1"/>
</dbReference>
<dbReference type="PROSITE" id="PS00079">
    <property type="entry name" value="MULTICOPPER_OXIDASE1"/>
    <property type="match status" value="1"/>
</dbReference>
<dbReference type="PANTHER" id="PTHR11709:SF232">
    <property type="entry name" value="STRAW, ISOFORM G"/>
    <property type="match status" value="1"/>
</dbReference>
<dbReference type="InterPro" id="IPR002355">
    <property type="entry name" value="Cu_oxidase_Cu_BS"/>
</dbReference>
<dbReference type="InterPro" id="IPR033138">
    <property type="entry name" value="Cu_oxidase_CS"/>
</dbReference>
<dbReference type="InterPro" id="IPR001117">
    <property type="entry name" value="Cu-oxidase_2nd"/>
</dbReference>
<dbReference type="CDD" id="cd13858">
    <property type="entry name" value="CuRO_1_tcLCC2_insect_like"/>
    <property type="match status" value="1"/>
</dbReference>
<dbReference type="PROSITE" id="PS00080">
    <property type="entry name" value="MULTICOPPER_OXIDASE2"/>
    <property type="match status" value="1"/>
</dbReference>
<evidence type="ECO:0000256" key="2">
    <source>
        <dbReference type="ARBA" id="ARBA00022723"/>
    </source>
</evidence>
<feature type="domain" description="Plastocyanin-like" evidence="5">
    <location>
        <begin position="472"/>
        <end position="608"/>
    </location>
</feature>
<dbReference type="Proteomes" id="UP001642520">
    <property type="component" value="Unassembled WGS sequence"/>
</dbReference>
<gene>
    <name evidence="7" type="ORF">XYLVIOL_LOCUS2119</name>
</gene>
<reference evidence="7 8" key="1">
    <citation type="submission" date="2024-08" db="EMBL/GenBank/DDBJ databases">
        <authorList>
            <person name="Will J Nash"/>
            <person name="Angela Man"/>
            <person name="Seanna McTaggart"/>
            <person name="Kendall Baker"/>
            <person name="Tom Barker"/>
            <person name="Leah Catchpole"/>
            <person name="Alex Durrant"/>
            <person name="Karim Gharbi"/>
            <person name="Naomi Irish"/>
            <person name="Gemy Kaithakottil"/>
            <person name="Debby Ku"/>
            <person name="Aaliyah Providence"/>
            <person name="Felix Shaw"/>
            <person name="David Swarbreck"/>
            <person name="Chris Watkins"/>
            <person name="Ann M. McCartney"/>
            <person name="Giulio Formenti"/>
            <person name="Alice Mouton"/>
            <person name="Noel Vella"/>
            <person name="Bjorn M von Reumont"/>
            <person name="Adriana Vella"/>
            <person name="Wilfried Haerty"/>
        </authorList>
    </citation>
    <scope>NUCLEOTIDE SEQUENCE [LARGE SCALE GENOMIC DNA]</scope>
</reference>
<comment type="similarity">
    <text evidence="1">Belongs to the multicopper oxidase family.</text>
</comment>
<protein>
    <submittedName>
        <fullName evidence="7">Uncharacterized protein</fullName>
    </submittedName>
</protein>
<keyword evidence="8" id="KW-1185">Reference proteome</keyword>
<dbReference type="InterPro" id="IPR011707">
    <property type="entry name" value="Cu-oxidase-like_N"/>
</dbReference>
<dbReference type="InterPro" id="IPR045087">
    <property type="entry name" value="Cu-oxidase_fam"/>
</dbReference>
<feature type="domain" description="Plastocyanin-like" evidence="6">
    <location>
        <begin position="71"/>
        <end position="182"/>
    </location>
</feature>
<evidence type="ECO:0000313" key="8">
    <source>
        <dbReference type="Proteomes" id="UP001642520"/>
    </source>
</evidence>
<dbReference type="EMBL" id="CAXAJV020001287">
    <property type="protein sequence ID" value="CAL7936373.1"/>
    <property type="molecule type" value="Genomic_DNA"/>
</dbReference>
<evidence type="ECO:0000256" key="1">
    <source>
        <dbReference type="ARBA" id="ARBA00010609"/>
    </source>
</evidence>
<dbReference type="InterPro" id="IPR008972">
    <property type="entry name" value="Cupredoxin"/>
</dbReference>
<evidence type="ECO:0000259" key="5">
    <source>
        <dbReference type="Pfam" id="PF07731"/>
    </source>
</evidence>
<dbReference type="Pfam" id="PF07732">
    <property type="entry name" value="Cu-oxidase_3"/>
    <property type="match status" value="1"/>
</dbReference>